<keyword evidence="4" id="KW-0418">Kinase</keyword>
<gene>
    <name evidence="4" type="ORF">Atai01_29380</name>
</gene>
<dbReference type="GO" id="GO:0016301">
    <property type="term" value="F:kinase activity"/>
    <property type="evidence" value="ECO:0007669"/>
    <property type="project" value="UniProtKB-KW"/>
</dbReference>
<reference evidence="4" key="1">
    <citation type="submission" date="2023-03" db="EMBL/GenBank/DDBJ databases">
        <title>Amycolatopsis taiwanensis NBRC 103393.</title>
        <authorList>
            <person name="Ichikawa N."/>
            <person name="Sato H."/>
            <person name="Tonouchi N."/>
        </authorList>
    </citation>
    <scope>NUCLEOTIDE SEQUENCE</scope>
    <source>
        <strain evidence="4">NBRC 103393</strain>
    </source>
</reference>
<dbReference type="Gene3D" id="3.10.580.10">
    <property type="entry name" value="CBS-domain"/>
    <property type="match status" value="1"/>
</dbReference>
<dbReference type="Proteomes" id="UP001165136">
    <property type="component" value="Unassembled WGS sequence"/>
</dbReference>
<dbReference type="InterPro" id="IPR044725">
    <property type="entry name" value="CBSX3_CBS_dom"/>
</dbReference>
<keyword evidence="1 2" id="KW-0129">CBS domain</keyword>
<dbReference type="SMART" id="SM00116">
    <property type="entry name" value="CBS"/>
    <property type="match status" value="2"/>
</dbReference>
<feature type="domain" description="CBS" evidence="3">
    <location>
        <begin position="8"/>
        <end position="66"/>
    </location>
</feature>
<dbReference type="PANTHER" id="PTHR43080">
    <property type="entry name" value="CBS DOMAIN-CONTAINING PROTEIN CBSX3, MITOCHONDRIAL"/>
    <property type="match status" value="1"/>
</dbReference>
<dbReference type="EMBL" id="BSTI01000005">
    <property type="protein sequence ID" value="GLY66319.1"/>
    <property type="molecule type" value="Genomic_DNA"/>
</dbReference>
<dbReference type="PANTHER" id="PTHR43080:SF2">
    <property type="entry name" value="CBS DOMAIN-CONTAINING PROTEIN"/>
    <property type="match status" value="1"/>
</dbReference>
<dbReference type="Pfam" id="PF00571">
    <property type="entry name" value="CBS"/>
    <property type="match status" value="2"/>
</dbReference>
<evidence type="ECO:0000259" key="3">
    <source>
        <dbReference type="PROSITE" id="PS51371"/>
    </source>
</evidence>
<dbReference type="CDD" id="cd04623">
    <property type="entry name" value="CBS_pair_bac_euk"/>
    <property type="match status" value="1"/>
</dbReference>
<dbReference type="AlphaFoldDB" id="A0A9W6QYG0"/>
<name>A0A9W6QYG0_9PSEU</name>
<keyword evidence="5" id="KW-1185">Reference proteome</keyword>
<evidence type="ECO:0000313" key="4">
    <source>
        <dbReference type="EMBL" id="GLY66319.1"/>
    </source>
</evidence>
<evidence type="ECO:0000256" key="1">
    <source>
        <dbReference type="ARBA" id="ARBA00023122"/>
    </source>
</evidence>
<evidence type="ECO:0000256" key="2">
    <source>
        <dbReference type="PROSITE-ProRule" id="PRU00703"/>
    </source>
</evidence>
<dbReference type="PROSITE" id="PS51371">
    <property type="entry name" value="CBS"/>
    <property type="match status" value="2"/>
</dbReference>
<organism evidence="4 5">
    <name type="scientific">Amycolatopsis taiwanensis</name>
    <dbReference type="NCBI Taxonomy" id="342230"/>
    <lineage>
        <taxon>Bacteria</taxon>
        <taxon>Bacillati</taxon>
        <taxon>Actinomycetota</taxon>
        <taxon>Actinomycetes</taxon>
        <taxon>Pseudonocardiales</taxon>
        <taxon>Pseudonocardiaceae</taxon>
        <taxon>Amycolatopsis</taxon>
    </lineage>
</organism>
<evidence type="ECO:0000313" key="5">
    <source>
        <dbReference type="Proteomes" id="UP001165136"/>
    </source>
</evidence>
<dbReference type="InterPro" id="IPR051257">
    <property type="entry name" value="Diverse_CBS-Domain"/>
</dbReference>
<proteinExistence type="predicted"/>
<protein>
    <submittedName>
        <fullName evidence="4">Histidine kinase</fullName>
    </submittedName>
</protein>
<sequence>MRIADVLRNKGSAVATVTPETTVTELLAGLAEHNIGAMVVVGPNGLAGMVSERDVVRKLHERGAGLLARPVSEIMTTAVVTCTPRDSVDDLSVLMTRHRVRHVPVLERGRLAGVVSIGDVVKTRMEELEETHEHLAAYISRG</sequence>
<dbReference type="SUPFAM" id="SSF54631">
    <property type="entry name" value="CBS-domain pair"/>
    <property type="match status" value="1"/>
</dbReference>
<keyword evidence="4" id="KW-0808">Transferase</keyword>
<comment type="caution">
    <text evidence="4">The sequence shown here is derived from an EMBL/GenBank/DDBJ whole genome shotgun (WGS) entry which is preliminary data.</text>
</comment>
<dbReference type="RefSeq" id="WP_027943155.1">
    <property type="nucleotide sequence ID" value="NZ_BSTI01000005.1"/>
</dbReference>
<dbReference type="InterPro" id="IPR000644">
    <property type="entry name" value="CBS_dom"/>
</dbReference>
<accession>A0A9W6QYG0</accession>
<feature type="domain" description="CBS" evidence="3">
    <location>
        <begin position="75"/>
        <end position="130"/>
    </location>
</feature>
<dbReference type="InterPro" id="IPR046342">
    <property type="entry name" value="CBS_dom_sf"/>
</dbReference>